<evidence type="ECO:0000313" key="3">
    <source>
        <dbReference type="Proteomes" id="UP000193685"/>
    </source>
</evidence>
<gene>
    <name evidence="2" type="ORF">BCR37DRAFT_376255</name>
    <name evidence="1" type="ORF">BCR37DRAFT_383713</name>
</gene>
<dbReference type="GeneID" id="63785161"/>
<dbReference type="EMBL" id="MCFI01000024">
    <property type="protein sequence ID" value="ORY76083.1"/>
    <property type="molecule type" value="Genomic_DNA"/>
</dbReference>
<protein>
    <submittedName>
        <fullName evidence="2">Uncharacterized protein</fullName>
    </submittedName>
</protein>
<dbReference type="RefSeq" id="XP_040727788.1">
    <property type="nucleotide sequence ID" value="XM_040868562.1"/>
</dbReference>
<dbReference type="AlphaFoldDB" id="A0A1Y2FSE5"/>
<dbReference type="EMBL" id="MCFI01000002">
    <property type="protein sequence ID" value="ORY86932.1"/>
    <property type="molecule type" value="Genomic_DNA"/>
</dbReference>
<keyword evidence="3" id="KW-1185">Reference proteome</keyword>
<dbReference type="Proteomes" id="UP000193685">
    <property type="component" value="Unassembled WGS sequence"/>
</dbReference>
<comment type="caution">
    <text evidence="2">The sequence shown here is derived from an EMBL/GenBank/DDBJ whole genome shotgun (WGS) entry which is preliminary data.</text>
</comment>
<sequence>MGERLATRGAQELVTRHLLLAGSACLVGDVYPAFGLASSSPRALLVPGRSRSACATVLEMLTSSRTQKFFKGFLLATERASPQNY</sequence>
<accession>A0A1Y2FSE5</accession>
<evidence type="ECO:0000313" key="1">
    <source>
        <dbReference type="EMBL" id="ORY76083.1"/>
    </source>
</evidence>
<reference evidence="2 3" key="1">
    <citation type="submission" date="2016-07" db="EMBL/GenBank/DDBJ databases">
        <title>Pervasive Adenine N6-methylation of Active Genes in Fungi.</title>
        <authorList>
            <consortium name="DOE Joint Genome Institute"/>
            <person name="Mondo S.J."/>
            <person name="Dannebaum R.O."/>
            <person name="Kuo R.C."/>
            <person name="Labutti K."/>
            <person name="Haridas S."/>
            <person name="Kuo A."/>
            <person name="Salamov A."/>
            <person name="Ahrendt S.R."/>
            <person name="Lipzen A."/>
            <person name="Sullivan W."/>
            <person name="Andreopoulos W.B."/>
            <person name="Clum A."/>
            <person name="Lindquist E."/>
            <person name="Daum C."/>
            <person name="Ramamoorthy G.K."/>
            <person name="Gryganskyi A."/>
            <person name="Culley D."/>
            <person name="Magnuson J.K."/>
            <person name="James T.Y."/>
            <person name="O'Malley M.A."/>
            <person name="Stajich J.E."/>
            <person name="Spatafora J.W."/>
            <person name="Visel A."/>
            <person name="Grigoriev I.V."/>
        </authorList>
    </citation>
    <scope>NUCLEOTIDE SEQUENCE [LARGE SCALE GENOMIC DNA]</scope>
    <source>
        <strain evidence="2 3">12-1054</strain>
    </source>
</reference>
<organism evidence="2 3">
    <name type="scientific">Protomyces lactucae-debilis</name>
    <dbReference type="NCBI Taxonomy" id="2754530"/>
    <lineage>
        <taxon>Eukaryota</taxon>
        <taxon>Fungi</taxon>
        <taxon>Dikarya</taxon>
        <taxon>Ascomycota</taxon>
        <taxon>Taphrinomycotina</taxon>
        <taxon>Taphrinomycetes</taxon>
        <taxon>Taphrinales</taxon>
        <taxon>Protomycetaceae</taxon>
        <taxon>Protomyces</taxon>
    </lineage>
</organism>
<name>A0A1Y2FSE5_PROLT</name>
<proteinExistence type="predicted"/>
<evidence type="ECO:0000313" key="2">
    <source>
        <dbReference type="EMBL" id="ORY86932.1"/>
    </source>
</evidence>